<feature type="transmembrane region" description="Helical" evidence="2">
    <location>
        <begin position="155"/>
        <end position="177"/>
    </location>
</feature>
<organism evidence="4 5">
    <name type="scientific">Streptomyces rimosus subsp. rimosus (strain ATCC 10970 / DSM 40260 / JCM 4667 / NRRL 2234)</name>
    <dbReference type="NCBI Taxonomy" id="1265868"/>
    <lineage>
        <taxon>Bacteria</taxon>
        <taxon>Bacillati</taxon>
        <taxon>Actinomycetota</taxon>
        <taxon>Actinomycetes</taxon>
        <taxon>Kitasatosporales</taxon>
        <taxon>Streptomycetaceae</taxon>
        <taxon>Streptomyces</taxon>
    </lineage>
</organism>
<dbReference type="SUPFAM" id="SSF47090">
    <property type="entry name" value="PGBD-like"/>
    <property type="match status" value="1"/>
</dbReference>
<name>A0A8A1UN08_STRR1</name>
<dbReference type="GeneID" id="66854763"/>
<feature type="domain" description="Peptidoglycan binding-like" evidence="3">
    <location>
        <begin position="286"/>
        <end position="344"/>
    </location>
</feature>
<dbReference type="Gene3D" id="1.10.101.10">
    <property type="entry name" value="PGBD-like superfamily/PGBD"/>
    <property type="match status" value="1"/>
</dbReference>
<evidence type="ECO:0000313" key="5">
    <source>
        <dbReference type="Proteomes" id="UP000011074"/>
    </source>
</evidence>
<evidence type="ECO:0000259" key="3">
    <source>
        <dbReference type="Pfam" id="PF01471"/>
    </source>
</evidence>
<feature type="compositionally biased region" description="Gly residues" evidence="1">
    <location>
        <begin position="108"/>
        <end position="121"/>
    </location>
</feature>
<feature type="compositionally biased region" description="Low complexity" evidence="1">
    <location>
        <begin position="243"/>
        <end position="261"/>
    </location>
</feature>
<dbReference type="Pfam" id="PF01471">
    <property type="entry name" value="PG_binding_1"/>
    <property type="match status" value="1"/>
</dbReference>
<reference evidence="4" key="1">
    <citation type="submission" date="2012-12" db="EMBL/GenBank/DDBJ databases">
        <authorList>
            <person name="Pethick F.E."/>
            <person name="MacFadyen A.C."/>
            <person name="Tang Z."/>
            <person name="Sangal V."/>
            <person name="Tze-Tze L."/>
            <person name="Chu J."/>
            <person name="Guo M."/>
            <person name="Kirby R."/>
            <person name="Hoskisson P.A."/>
            <person name="Herron P.R."/>
            <person name="Hunter I.S."/>
        </authorList>
    </citation>
    <scope>NUCLEOTIDE SEQUENCE</scope>
    <source>
        <strain evidence="4">ATCC 10970</strain>
    </source>
</reference>
<evidence type="ECO:0000256" key="2">
    <source>
        <dbReference type="SAM" id="Phobius"/>
    </source>
</evidence>
<dbReference type="EMBL" id="CP048261">
    <property type="protein sequence ID" value="QST80881.1"/>
    <property type="molecule type" value="Genomic_DNA"/>
</dbReference>
<feature type="region of interest" description="Disordered" evidence="1">
    <location>
        <begin position="194"/>
        <end position="287"/>
    </location>
</feature>
<dbReference type="AlphaFoldDB" id="A0A8A1UN08"/>
<proteinExistence type="predicted"/>
<reference evidence="4" key="3">
    <citation type="journal article" date="2021" name="bioRxiv">
        <title>Bilateral symmetry of linear streptomycete chromosomes.</title>
        <authorList>
            <person name="Algora-Gallardo L."/>
            <person name="Schniete J.K."/>
            <person name="Mark D.R."/>
            <person name="Hunter I.S."/>
            <person name="Herron P.R."/>
        </authorList>
    </citation>
    <scope>NUCLEOTIDE SEQUENCE</scope>
    <source>
        <strain evidence="4">ATCC 10970</strain>
    </source>
</reference>
<evidence type="ECO:0000313" key="4">
    <source>
        <dbReference type="EMBL" id="QST80881.1"/>
    </source>
</evidence>
<feature type="region of interest" description="Disordered" evidence="1">
    <location>
        <begin position="42"/>
        <end position="145"/>
    </location>
</feature>
<keyword evidence="2" id="KW-1133">Transmembrane helix</keyword>
<feature type="compositionally biased region" description="Polar residues" evidence="1">
    <location>
        <begin position="262"/>
        <end position="271"/>
    </location>
</feature>
<sequence length="351" mass="35457">MTAETCPHCSAPARADGRPRCLCEAAGAEDFDPLRVRPYVRLPEGADATDATPGGTAEAMRPDPRPAPRFGSRTVPPAGSRTGARAGSRAGPRSGARANSHAGSHAGVYGGPHAGSQGGPHAGARTGSGAEGGTGAEDESGAYDTGRRRWRQAGLAAMAVSAAALAAGAVMLSGALLSDSDQDRALPEDHRHLPSVARTSDGGSAHAPGGGGTPGHRTAAPSAAPTHAPYRASQAPPGPSGTPSPSHAPSSPPGTATASGSITSAPESRTPSSPPDGPIVLREGASGPEVLELQRRLEQMAVYPGPEDGRFDRAVREAVIAFQRTFGLREDPAGVYGVQTRRSLEARTVEP</sequence>
<gene>
    <name evidence="4" type="ORF">SRIM_012435</name>
</gene>
<accession>A0A8A1UN08</accession>
<dbReference type="Proteomes" id="UP000011074">
    <property type="component" value="Chromosome"/>
</dbReference>
<evidence type="ECO:0000256" key="1">
    <source>
        <dbReference type="SAM" id="MobiDB-lite"/>
    </source>
</evidence>
<keyword evidence="2" id="KW-0812">Transmembrane</keyword>
<keyword evidence="2" id="KW-0472">Membrane</keyword>
<reference evidence="4" key="2">
    <citation type="submission" date="2020-01" db="EMBL/GenBank/DDBJ databases">
        <authorList>
            <person name="Algora L."/>
            <person name="Schniete J.K."/>
            <person name="MacFadyen A."/>
            <person name="Hoskisson P.A."/>
            <person name="Hunter I.S."/>
            <person name="Herron P.R."/>
        </authorList>
    </citation>
    <scope>NUCLEOTIDE SEQUENCE</scope>
    <source>
        <strain evidence="4">ATCC 10970</strain>
    </source>
</reference>
<feature type="compositionally biased region" description="Low complexity" evidence="1">
    <location>
        <begin position="215"/>
        <end position="235"/>
    </location>
</feature>
<feature type="compositionally biased region" description="Low complexity" evidence="1">
    <location>
        <begin position="45"/>
        <end position="59"/>
    </location>
</feature>
<dbReference type="InterPro" id="IPR002477">
    <property type="entry name" value="Peptidoglycan-bd-like"/>
</dbReference>
<dbReference type="InterPro" id="IPR036366">
    <property type="entry name" value="PGBDSf"/>
</dbReference>
<dbReference type="RefSeq" id="WP_050498777.1">
    <property type="nucleotide sequence ID" value="NZ_CP048261.1"/>
</dbReference>
<dbReference type="InterPro" id="IPR036365">
    <property type="entry name" value="PGBD-like_sf"/>
</dbReference>
<protein>
    <recommendedName>
        <fullName evidence="3">Peptidoglycan binding-like domain-containing protein</fullName>
    </recommendedName>
</protein>